<keyword evidence="2" id="KW-0378">Hydrolase</keyword>
<reference evidence="5" key="1">
    <citation type="submission" date="2013-08" db="EMBL/GenBank/DDBJ databases">
        <authorList>
            <person name="Mendez C."/>
            <person name="Richter M."/>
            <person name="Ferrer M."/>
            <person name="Sanchez J."/>
        </authorList>
    </citation>
    <scope>NUCLEOTIDE SEQUENCE</scope>
</reference>
<sequence>MSSDGMPSALFPYRLRAGQEEILREIARISESGGPLLVQAPTGSGKTVATLAPLLEHAERADHKILYLVRTHAQEVQVLQEARAISYRLERPLLSIGLEGRGRRCLCSRTSP</sequence>
<comment type="caution">
    <text evidence="5">The sequence shown here is derived from an EMBL/GenBank/DDBJ whole genome shotgun (WGS) entry which is preliminary data.</text>
</comment>
<keyword evidence="1" id="KW-0547">Nucleotide-binding</keyword>
<reference evidence="5" key="2">
    <citation type="journal article" date="2014" name="ISME J.">
        <title>Microbial stratification in low pH oxic and suboxic macroscopic growths along an acid mine drainage.</title>
        <authorList>
            <person name="Mendez-Garcia C."/>
            <person name="Mesa V."/>
            <person name="Sprenger R.R."/>
            <person name="Richter M."/>
            <person name="Diez M.S."/>
            <person name="Solano J."/>
            <person name="Bargiela R."/>
            <person name="Golyshina O.V."/>
            <person name="Manteca A."/>
            <person name="Ramos J.L."/>
            <person name="Gallego J.R."/>
            <person name="Llorente I."/>
            <person name="Martins Dos Santos V.A."/>
            <person name="Jensen O.N."/>
            <person name="Pelaez A.I."/>
            <person name="Sanchez J."/>
            <person name="Ferrer M."/>
        </authorList>
    </citation>
    <scope>NUCLEOTIDE SEQUENCE</scope>
</reference>
<evidence type="ECO:0000259" key="4">
    <source>
        <dbReference type="PROSITE" id="PS51193"/>
    </source>
</evidence>
<dbReference type="GO" id="GO:0016787">
    <property type="term" value="F:hydrolase activity"/>
    <property type="evidence" value="ECO:0007669"/>
    <property type="project" value="UniProtKB-KW"/>
</dbReference>
<dbReference type="SUPFAM" id="SSF52540">
    <property type="entry name" value="P-loop containing nucleoside triphosphate hydrolases"/>
    <property type="match status" value="1"/>
</dbReference>
<dbReference type="PANTHER" id="PTHR11472">
    <property type="entry name" value="DNA REPAIR DEAD HELICASE RAD3/XP-D SUBFAMILY MEMBER"/>
    <property type="match status" value="1"/>
</dbReference>
<dbReference type="InterPro" id="IPR045028">
    <property type="entry name" value="DinG/Rad3-like"/>
</dbReference>
<name>T1BSN8_9ZZZZ</name>
<dbReference type="GO" id="GO:0005524">
    <property type="term" value="F:ATP binding"/>
    <property type="evidence" value="ECO:0007669"/>
    <property type="project" value="UniProtKB-KW"/>
</dbReference>
<proteinExistence type="predicted"/>
<dbReference type="Pfam" id="PF00270">
    <property type="entry name" value="DEAD"/>
    <property type="match status" value="1"/>
</dbReference>
<evidence type="ECO:0000313" key="5">
    <source>
        <dbReference type="EMBL" id="EQD72902.1"/>
    </source>
</evidence>
<dbReference type="InterPro" id="IPR011545">
    <property type="entry name" value="DEAD/DEAH_box_helicase_dom"/>
</dbReference>
<feature type="non-terminal residue" evidence="5">
    <location>
        <position position="112"/>
    </location>
</feature>
<dbReference type="Gene3D" id="3.40.50.300">
    <property type="entry name" value="P-loop containing nucleotide triphosphate hydrolases"/>
    <property type="match status" value="1"/>
</dbReference>
<dbReference type="GO" id="GO:0003678">
    <property type="term" value="F:DNA helicase activity"/>
    <property type="evidence" value="ECO:0007669"/>
    <property type="project" value="TreeGrafter"/>
</dbReference>
<dbReference type="PANTHER" id="PTHR11472:SF34">
    <property type="entry name" value="REGULATOR OF TELOMERE ELONGATION HELICASE 1"/>
    <property type="match status" value="1"/>
</dbReference>
<dbReference type="EMBL" id="AUZY01002153">
    <property type="protein sequence ID" value="EQD72902.1"/>
    <property type="molecule type" value="Genomic_DNA"/>
</dbReference>
<evidence type="ECO:0000256" key="3">
    <source>
        <dbReference type="ARBA" id="ARBA00022840"/>
    </source>
</evidence>
<evidence type="ECO:0000256" key="2">
    <source>
        <dbReference type="ARBA" id="ARBA00022801"/>
    </source>
</evidence>
<dbReference type="InterPro" id="IPR027417">
    <property type="entry name" value="P-loop_NTPase"/>
</dbReference>
<dbReference type="AlphaFoldDB" id="T1BSN8"/>
<dbReference type="GO" id="GO:0003676">
    <property type="term" value="F:nucleic acid binding"/>
    <property type="evidence" value="ECO:0007669"/>
    <property type="project" value="InterPro"/>
</dbReference>
<gene>
    <name evidence="5" type="ORF">B1B_03501</name>
</gene>
<dbReference type="InterPro" id="IPR014013">
    <property type="entry name" value="Helic_SF1/SF2_ATP-bd_DinG/Rad3"/>
</dbReference>
<organism evidence="5">
    <name type="scientific">mine drainage metagenome</name>
    <dbReference type="NCBI Taxonomy" id="410659"/>
    <lineage>
        <taxon>unclassified sequences</taxon>
        <taxon>metagenomes</taxon>
        <taxon>ecological metagenomes</taxon>
    </lineage>
</organism>
<accession>T1BSN8</accession>
<evidence type="ECO:0000256" key="1">
    <source>
        <dbReference type="ARBA" id="ARBA00022741"/>
    </source>
</evidence>
<dbReference type="PROSITE" id="PS51193">
    <property type="entry name" value="HELICASE_ATP_BIND_2"/>
    <property type="match status" value="1"/>
</dbReference>
<protein>
    <submittedName>
        <fullName evidence="5">DEAD_2 family</fullName>
    </submittedName>
</protein>
<feature type="domain" description="Helicase ATP-binding" evidence="4">
    <location>
        <begin position="5"/>
        <end position="112"/>
    </location>
</feature>
<keyword evidence="3" id="KW-0067">ATP-binding</keyword>